<dbReference type="OrthoDB" id="5835829at2759"/>
<feature type="non-terminal residue" evidence="1">
    <location>
        <position position="1"/>
    </location>
</feature>
<dbReference type="EMBL" id="CAJVPS010011802">
    <property type="protein sequence ID" value="CAG8667093.1"/>
    <property type="molecule type" value="Genomic_DNA"/>
</dbReference>
<dbReference type="AlphaFoldDB" id="A0A9N9HB83"/>
<sequence>MSRSSSSQSPLVRLEYDEMKNTMPKHIIFLSIFGGRSHVKPKLEIGQMLVDRVAPNSNEIIAREHPKIELITIDPIREGNLFLNEHYNFRHLRAFYQNIENYYSYVFPILLNAAIERQADLLICGMERMAEVCADVAWVLGLPIVLMLEHYELSAAAPYKSDP</sequence>
<keyword evidence="2" id="KW-1185">Reference proteome</keyword>
<proteinExistence type="predicted"/>
<evidence type="ECO:0000313" key="1">
    <source>
        <dbReference type="EMBL" id="CAG8667093.1"/>
    </source>
</evidence>
<reference evidence="1" key="1">
    <citation type="submission" date="2021-06" db="EMBL/GenBank/DDBJ databases">
        <authorList>
            <person name="Kallberg Y."/>
            <person name="Tangrot J."/>
            <person name="Rosling A."/>
        </authorList>
    </citation>
    <scope>NUCLEOTIDE SEQUENCE</scope>
    <source>
        <strain evidence="1">FL130A</strain>
    </source>
</reference>
<evidence type="ECO:0000313" key="2">
    <source>
        <dbReference type="Proteomes" id="UP000789508"/>
    </source>
</evidence>
<protein>
    <submittedName>
        <fullName evidence="1">9067_t:CDS:1</fullName>
    </submittedName>
</protein>
<dbReference type="SUPFAM" id="SSF53756">
    <property type="entry name" value="UDP-Glycosyltransferase/glycogen phosphorylase"/>
    <property type="match status" value="1"/>
</dbReference>
<name>A0A9N9HB83_9GLOM</name>
<accession>A0A9N9HB83</accession>
<gene>
    <name evidence="1" type="ORF">ALEPTO_LOCUS10488</name>
</gene>
<dbReference type="Proteomes" id="UP000789508">
    <property type="component" value="Unassembled WGS sequence"/>
</dbReference>
<organism evidence="1 2">
    <name type="scientific">Ambispora leptoticha</name>
    <dbReference type="NCBI Taxonomy" id="144679"/>
    <lineage>
        <taxon>Eukaryota</taxon>
        <taxon>Fungi</taxon>
        <taxon>Fungi incertae sedis</taxon>
        <taxon>Mucoromycota</taxon>
        <taxon>Glomeromycotina</taxon>
        <taxon>Glomeromycetes</taxon>
        <taxon>Archaeosporales</taxon>
        <taxon>Ambisporaceae</taxon>
        <taxon>Ambispora</taxon>
    </lineage>
</organism>
<comment type="caution">
    <text evidence="1">The sequence shown here is derived from an EMBL/GenBank/DDBJ whole genome shotgun (WGS) entry which is preliminary data.</text>
</comment>